<evidence type="ECO:0000256" key="4">
    <source>
        <dbReference type="ARBA" id="ARBA00022525"/>
    </source>
</evidence>
<keyword evidence="5 11" id="KW-0479">Metal-binding</keyword>
<evidence type="ECO:0000256" key="6">
    <source>
        <dbReference type="ARBA" id="ARBA00022729"/>
    </source>
</evidence>
<keyword evidence="4 14" id="KW-0964">Secreted</keyword>
<dbReference type="Pfam" id="PF00190">
    <property type="entry name" value="Cupin_1"/>
    <property type="match status" value="1"/>
</dbReference>
<reference evidence="16 17" key="1">
    <citation type="submission" date="2024-01" db="EMBL/GenBank/DDBJ databases">
        <title>The genomes of 5 underutilized Papilionoideae crops provide insights into root nodulation and disease resistanc.</title>
        <authorList>
            <person name="Yuan L."/>
        </authorList>
    </citation>
    <scope>NUCLEOTIDE SEQUENCE [LARGE SCALE GENOMIC DNA]</scope>
    <source>
        <strain evidence="16">ZHUSHIDOU_FW_LH</strain>
        <tissue evidence="16">Leaf</tissue>
    </source>
</reference>
<dbReference type="GO" id="GO:0048046">
    <property type="term" value="C:apoplast"/>
    <property type="evidence" value="ECO:0007669"/>
    <property type="project" value="UniProtKB-SubCell"/>
</dbReference>
<keyword evidence="8" id="KW-0675">Receptor</keyword>
<comment type="caution">
    <text evidence="16">The sequence shown here is derived from an EMBL/GenBank/DDBJ whole genome shotgun (WGS) entry which is preliminary data.</text>
</comment>
<evidence type="ECO:0000313" key="16">
    <source>
        <dbReference type="EMBL" id="KAK7261751.1"/>
    </source>
</evidence>
<evidence type="ECO:0000256" key="11">
    <source>
        <dbReference type="PIRSR" id="PIRSR601929-1"/>
    </source>
</evidence>
<dbReference type="EMBL" id="JAYWIO010000005">
    <property type="protein sequence ID" value="KAK7261751.1"/>
    <property type="molecule type" value="Genomic_DNA"/>
</dbReference>
<evidence type="ECO:0000256" key="13">
    <source>
        <dbReference type="PIRSR" id="PIRSR601929-3"/>
    </source>
</evidence>
<evidence type="ECO:0000256" key="7">
    <source>
        <dbReference type="ARBA" id="ARBA00023157"/>
    </source>
</evidence>
<keyword evidence="17" id="KW-1185">Reference proteome</keyword>
<feature type="binding site" evidence="12">
    <location>
        <position position="107"/>
    </location>
    <ligand>
        <name>Mn(2+)</name>
        <dbReference type="ChEBI" id="CHEBI:29035"/>
    </ligand>
</feature>
<evidence type="ECO:0000256" key="1">
    <source>
        <dbReference type="ARBA" id="ARBA00004271"/>
    </source>
</evidence>
<keyword evidence="10 11" id="KW-0464">Manganese</keyword>
<feature type="binding site" evidence="12">
    <location>
        <position position="102"/>
    </location>
    <ligand>
        <name>Mn(2+)</name>
        <dbReference type="ChEBI" id="CHEBI:29035"/>
    </ligand>
</feature>
<dbReference type="AlphaFoldDB" id="A0AAN9ESL5"/>
<protein>
    <recommendedName>
        <fullName evidence="14">Germin-like protein</fullName>
    </recommendedName>
</protein>
<keyword evidence="7 13" id="KW-1015">Disulfide bond</keyword>
<dbReference type="InterPro" id="IPR001929">
    <property type="entry name" value="Germin"/>
</dbReference>
<gene>
    <name evidence="16" type="ORF">RIF29_28070</name>
</gene>
<evidence type="ECO:0000256" key="12">
    <source>
        <dbReference type="PIRSR" id="PIRSR601929-2"/>
    </source>
</evidence>
<proteinExistence type="inferred from homology"/>
<accession>A0AAN9ESL5</accession>
<dbReference type="GO" id="GO:0030145">
    <property type="term" value="F:manganese ion binding"/>
    <property type="evidence" value="ECO:0007669"/>
    <property type="project" value="UniProtKB-UniRule"/>
</dbReference>
<feature type="binding site" evidence="11">
    <location>
        <position position="102"/>
    </location>
    <ligand>
        <name>oxalate</name>
        <dbReference type="ChEBI" id="CHEBI:30623"/>
    </ligand>
</feature>
<dbReference type="PRINTS" id="PR00325">
    <property type="entry name" value="GERMIN"/>
</dbReference>
<keyword evidence="9" id="KW-0325">Glycoprotein</keyword>
<dbReference type="InterPro" id="IPR014710">
    <property type="entry name" value="RmlC-like_jellyroll"/>
</dbReference>
<evidence type="ECO:0000256" key="3">
    <source>
        <dbReference type="ARBA" id="ARBA00022523"/>
    </source>
</evidence>
<dbReference type="InterPro" id="IPR006045">
    <property type="entry name" value="Cupin_1"/>
</dbReference>
<evidence type="ECO:0000256" key="14">
    <source>
        <dbReference type="RuleBase" id="RU366015"/>
    </source>
</evidence>
<sequence>MIHVLFFLFASFLISTNSHVSAIEFCIADLKGAETPAGYPCKPPTTVTVDDFVYKFTKATPNIFNFSFSTAFIDQFPALNGLGFSIGQAELEGGAVIPLHAHPDATEIIIGGPGSVTAGFITSTDNKVFVKTLSEGNIFVIPRGLLHFVINNGKEKSIGNVIFTSVRPSVQLLDLALFGNNFDSALVSKTTFLDPEQVKKLKGVFKGSG</sequence>
<feature type="signal peptide" evidence="14">
    <location>
        <begin position="1"/>
        <end position="22"/>
    </location>
</feature>
<name>A0AAN9ESL5_CROPI</name>
<evidence type="ECO:0000313" key="17">
    <source>
        <dbReference type="Proteomes" id="UP001372338"/>
    </source>
</evidence>
<comment type="subcellular location">
    <subcellularLocation>
        <location evidence="1 14">Secreted</location>
        <location evidence="1 14">Extracellular space</location>
        <location evidence="1 14">Apoplast</location>
    </subcellularLocation>
</comment>
<keyword evidence="3 14" id="KW-0052">Apoplast</keyword>
<feature type="chain" id="PRO_5042672082" description="Germin-like protein" evidence="14">
    <location>
        <begin position="23"/>
        <end position="209"/>
    </location>
</feature>
<keyword evidence="6 14" id="KW-0732">Signal</keyword>
<evidence type="ECO:0000256" key="2">
    <source>
        <dbReference type="ARBA" id="ARBA00007456"/>
    </source>
</evidence>
<dbReference type="PANTHER" id="PTHR31238">
    <property type="entry name" value="GERMIN-LIKE PROTEIN SUBFAMILY 3 MEMBER 3"/>
    <property type="match status" value="1"/>
</dbReference>
<feature type="binding site" evidence="12">
    <location>
        <position position="100"/>
    </location>
    <ligand>
        <name>Mn(2+)</name>
        <dbReference type="ChEBI" id="CHEBI:29035"/>
    </ligand>
</feature>
<evidence type="ECO:0000256" key="9">
    <source>
        <dbReference type="ARBA" id="ARBA00023180"/>
    </source>
</evidence>
<dbReference type="Proteomes" id="UP001372338">
    <property type="component" value="Unassembled WGS sequence"/>
</dbReference>
<dbReference type="Gene3D" id="2.60.120.10">
    <property type="entry name" value="Jelly Rolls"/>
    <property type="match status" value="1"/>
</dbReference>
<dbReference type="SMART" id="SM00835">
    <property type="entry name" value="Cupin_1"/>
    <property type="match status" value="1"/>
</dbReference>
<dbReference type="CDD" id="cd02241">
    <property type="entry name" value="cupin_OxOx"/>
    <property type="match status" value="1"/>
</dbReference>
<feature type="binding site" evidence="12">
    <location>
        <position position="147"/>
    </location>
    <ligand>
        <name>Mn(2+)</name>
        <dbReference type="ChEBI" id="CHEBI:29035"/>
    </ligand>
</feature>
<comment type="similarity">
    <text evidence="2 14">Belongs to the germin family.</text>
</comment>
<feature type="disulfide bond" evidence="13">
    <location>
        <begin position="26"/>
        <end position="41"/>
    </location>
</feature>
<dbReference type="SUPFAM" id="SSF51182">
    <property type="entry name" value="RmlC-like cupins"/>
    <property type="match status" value="1"/>
</dbReference>
<dbReference type="FunFam" id="2.60.120.10:FF:000047">
    <property type="entry name" value="Auxin-binding protein ABP19a"/>
    <property type="match status" value="1"/>
</dbReference>
<feature type="domain" description="Cupin type-1" evidence="15">
    <location>
        <begin position="54"/>
        <end position="199"/>
    </location>
</feature>
<evidence type="ECO:0000256" key="8">
    <source>
        <dbReference type="ARBA" id="ARBA00023170"/>
    </source>
</evidence>
<evidence type="ECO:0000256" key="10">
    <source>
        <dbReference type="ARBA" id="ARBA00023211"/>
    </source>
</evidence>
<dbReference type="InterPro" id="IPR011051">
    <property type="entry name" value="RmlC_Cupin_sf"/>
</dbReference>
<evidence type="ECO:0000259" key="15">
    <source>
        <dbReference type="SMART" id="SM00835"/>
    </source>
</evidence>
<organism evidence="16 17">
    <name type="scientific">Crotalaria pallida</name>
    <name type="common">Smooth rattlebox</name>
    <name type="synonym">Crotalaria striata</name>
    <dbReference type="NCBI Taxonomy" id="3830"/>
    <lineage>
        <taxon>Eukaryota</taxon>
        <taxon>Viridiplantae</taxon>
        <taxon>Streptophyta</taxon>
        <taxon>Embryophyta</taxon>
        <taxon>Tracheophyta</taxon>
        <taxon>Spermatophyta</taxon>
        <taxon>Magnoliopsida</taxon>
        <taxon>eudicotyledons</taxon>
        <taxon>Gunneridae</taxon>
        <taxon>Pentapetalae</taxon>
        <taxon>rosids</taxon>
        <taxon>fabids</taxon>
        <taxon>Fabales</taxon>
        <taxon>Fabaceae</taxon>
        <taxon>Papilionoideae</taxon>
        <taxon>50 kb inversion clade</taxon>
        <taxon>genistoids sensu lato</taxon>
        <taxon>core genistoids</taxon>
        <taxon>Crotalarieae</taxon>
        <taxon>Crotalaria</taxon>
    </lineage>
</organism>
<feature type="binding site" evidence="11">
    <location>
        <position position="107"/>
    </location>
    <ligand>
        <name>oxalate</name>
        <dbReference type="ChEBI" id="CHEBI:30623"/>
    </ligand>
</feature>
<evidence type="ECO:0000256" key="5">
    <source>
        <dbReference type="ARBA" id="ARBA00022723"/>
    </source>
</evidence>